<proteinExistence type="inferred from homology"/>
<accession>A0A286A0H0</accession>
<evidence type="ECO:0000313" key="3">
    <source>
        <dbReference type="EMBL" id="SOD15396.1"/>
    </source>
</evidence>
<feature type="domain" description="GIY-YIG" evidence="2">
    <location>
        <begin position="1"/>
        <end position="78"/>
    </location>
</feature>
<dbReference type="OrthoDB" id="677560at2"/>
<evidence type="ECO:0000256" key="1">
    <source>
        <dbReference type="ARBA" id="ARBA00007435"/>
    </source>
</evidence>
<dbReference type="EMBL" id="OCMT01000002">
    <property type="protein sequence ID" value="SOD15396.1"/>
    <property type="molecule type" value="Genomic_DNA"/>
</dbReference>
<comment type="similarity">
    <text evidence="1">Belongs to the UPF0213 family.</text>
</comment>
<gene>
    <name evidence="3" type="ORF">SAMN06297358_2388</name>
</gene>
<evidence type="ECO:0000259" key="2">
    <source>
        <dbReference type="PROSITE" id="PS50164"/>
    </source>
</evidence>
<dbReference type="Proteomes" id="UP000219281">
    <property type="component" value="Unassembled WGS sequence"/>
</dbReference>
<keyword evidence="3" id="KW-0540">Nuclease</keyword>
<keyword evidence="4" id="KW-1185">Reference proteome</keyword>
<reference evidence="4" key="1">
    <citation type="submission" date="2017-09" db="EMBL/GenBank/DDBJ databases">
        <authorList>
            <person name="Varghese N."/>
            <person name="Submissions S."/>
        </authorList>
    </citation>
    <scope>NUCLEOTIDE SEQUENCE [LARGE SCALE GENOMIC DNA]</scope>
    <source>
        <strain evidence="4">CGMCC 1.12803</strain>
    </source>
</reference>
<dbReference type="InterPro" id="IPR035901">
    <property type="entry name" value="GIY-YIG_endonuc_sf"/>
</dbReference>
<dbReference type="Gene3D" id="3.40.1440.10">
    <property type="entry name" value="GIY-YIG endonuclease"/>
    <property type="match status" value="1"/>
</dbReference>
<dbReference type="Pfam" id="PF01541">
    <property type="entry name" value="GIY-YIG"/>
    <property type="match status" value="1"/>
</dbReference>
<dbReference type="GO" id="GO:0004519">
    <property type="term" value="F:endonuclease activity"/>
    <property type="evidence" value="ECO:0007669"/>
    <property type="project" value="UniProtKB-KW"/>
</dbReference>
<dbReference type="SUPFAM" id="SSF82771">
    <property type="entry name" value="GIY-YIG endonuclease"/>
    <property type="match status" value="1"/>
</dbReference>
<name>A0A286A0H0_9SPHI</name>
<sequence length="100" mass="11866">MFYLYILYSTCSDKYYVGYTRDYVRRLKEHNSSEGLTFTSKHRPWVLKAVFLCGEIESEAVRLDRFIKKQKSRRLLERLIDVVAPTGVLAQLVRVPYVRD</sequence>
<dbReference type="PANTHER" id="PTHR34477:SF1">
    <property type="entry name" value="UPF0213 PROTEIN YHBQ"/>
    <property type="match status" value="1"/>
</dbReference>
<keyword evidence="3" id="KW-0378">Hydrolase</keyword>
<keyword evidence="3" id="KW-0255">Endonuclease</keyword>
<organism evidence="3 4">
    <name type="scientific">Pedobacter xixiisoli</name>
    <dbReference type="NCBI Taxonomy" id="1476464"/>
    <lineage>
        <taxon>Bacteria</taxon>
        <taxon>Pseudomonadati</taxon>
        <taxon>Bacteroidota</taxon>
        <taxon>Sphingobacteriia</taxon>
        <taxon>Sphingobacteriales</taxon>
        <taxon>Sphingobacteriaceae</taxon>
        <taxon>Pedobacter</taxon>
    </lineage>
</organism>
<dbReference type="InterPro" id="IPR000305">
    <property type="entry name" value="GIY-YIG_endonuc"/>
</dbReference>
<dbReference type="PANTHER" id="PTHR34477">
    <property type="entry name" value="UPF0213 PROTEIN YHBQ"/>
    <property type="match status" value="1"/>
</dbReference>
<dbReference type="InterPro" id="IPR050190">
    <property type="entry name" value="UPF0213_domain"/>
</dbReference>
<evidence type="ECO:0000313" key="4">
    <source>
        <dbReference type="Proteomes" id="UP000219281"/>
    </source>
</evidence>
<dbReference type="PROSITE" id="PS50164">
    <property type="entry name" value="GIY_YIG"/>
    <property type="match status" value="1"/>
</dbReference>
<dbReference type="AlphaFoldDB" id="A0A286A0H0"/>
<protein>
    <submittedName>
        <fullName evidence="3">Putative endonuclease</fullName>
    </submittedName>
</protein>